<evidence type="ECO:0000313" key="3">
    <source>
        <dbReference type="EMBL" id="THF94410.1"/>
    </source>
</evidence>
<dbReference type="PANTHER" id="PTHR34277:SF18">
    <property type="entry name" value="CLAVATA3_ESR (CLE)-RELATED PROTEIN 25"/>
    <property type="match status" value="1"/>
</dbReference>
<dbReference type="AlphaFoldDB" id="A0A4S4CX07"/>
<feature type="compositionally biased region" description="Basic and acidic residues" evidence="1">
    <location>
        <begin position="103"/>
        <end position="116"/>
    </location>
</feature>
<feature type="compositionally biased region" description="Basic and acidic residues" evidence="1">
    <location>
        <begin position="130"/>
        <end position="145"/>
    </location>
</feature>
<evidence type="ECO:0000313" key="4">
    <source>
        <dbReference type="Proteomes" id="UP000306102"/>
    </source>
</evidence>
<gene>
    <name evidence="3" type="ORF">TEA_025514</name>
</gene>
<keyword evidence="2" id="KW-0472">Membrane</keyword>
<keyword evidence="2" id="KW-1133">Transmembrane helix</keyword>
<organism evidence="3 4">
    <name type="scientific">Camellia sinensis var. sinensis</name>
    <name type="common">China tea</name>
    <dbReference type="NCBI Taxonomy" id="542762"/>
    <lineage>
        <taxon>Eukaryota</taxon>
        <taxon>Viridiplantae</taxon>
        <taxon>Streptophyta</taxon>
        <taxon>Embryophyta</taxon>
        <taxon>Tracheophyta</taxon>
        <taxon>Spermatophyta</taxon>
        <taxon>Magnoliopsida</taxon>
        <taxon>eudicotyledons</taxon>
        <taxon>Gunneridae</taxon>
        <taxon>Pentapetalae</taxon>
        <taxon>asterids</taxon>
        <taxon>Ericales</taxon>
        <taxon>Theaceae</taxon>
        <taxon>Camellia</taxon>
    </lineage>
</organism>
<dbReference type="InterPro" id="IPR039316">
    <property type="entry name" value="CLE25/26"/>
</dbReference>
<feature type="compositionally biased region" description="Basic and acidic residues" evidence="1">
    <location>
        <begin position="83"/>
        <end position="95"/>
    </location>
</feature>
<comment type="caution">
    <text evidence="3">The sequence shown here is derived from an EMBL/GenBank/DDBJ whole genome shotgun (WGS) entry which is preliminary data.</text>
</comment>
<feature type="transmembrane region" description="Helical" evidence="2">
    <location>
        <begin position="7"/>
        <end position="30"/>
    </location>
</feature>
<keyword evidence="2" id="KW-0812">Transmembrane</keyword>
<feature type="region of interest" description="Disordered" evidence="1">
    <location>
        <begin position="66"/>
        <end position="145"/>
    </location>
</feature>
<keyword evidence="4" id="KW-1185">Reference proteome</keyword>
<dbReference type="EMBL" id="SDRB02013662">
    <property type="protein sequence ID" value="THF94410.1"/>
    <property type="molecule type" value="Genomic_DNA"/>
</dbReference>
<evidence type="ECO:0000256" key="1">
    <source>
        <dbReference type="SAM" id="MobiDB-lite"/>
    </source>
</evidence>
<reference evidence="3 4" key="1">
    <citation type="journal article" date="2018" name="Proc. Natl. Acad. Sci. U.S.A.">
        <title>Draft genome sequence of Camellia sinensis var. sinensis provides insights into the evolution of the tea genome and tea quality.</title>
        <authorList>
            <person name="Wei C."/>
            <person name="Yang H."/>
            <person name="Wang S."/>
            <person name="Zhao J."/>
            <person name="Liu C."/>
            <person name="Gao L."/>
            <person name="Xia E."/>
            <person name="Lu Y."/>
            <person name="Tai Y."/>
            <person name="She G."/>
            <person name="Sun J."/>
            <person name="Cao H."/>
            <person name="Tong W."/>
            <person name="Gao Q."/>
            <person name="Li Y."/>
            <person name="Deng W."/>
            <person name="Jiang X."/>
            <person name="Wang W."/>
            <person name="Chen Q."/>
            <person name="Zhang S."/>
            <person name="Li H."/>
            <person name="Wu J."/>
            <person name="Wang P."/>
            <person name="Li P."/>
            <person name="Shi C."/>
            <person name="Zheng F."/>
            <person name="Jian J."/>
            <person name="Huang B."/>
            <person name="Shan D."/>
            <person name="Shi M."/>
            <person name="Fang C."/>
            <person name="Yue Y."/>
            <person name="Li F."/>
            <person name="Li D."/>
            <person name="Wei S."/>
            <person name="Han B."/>
            <person name="Jiang C."/>
            <person name="Yin Y."/>
            <person name="Xia T."/>
            <person name="Zhang Z."/>
            <person name="Bennetzen J.L."/>
            <person name="Zhao S."/>
            <person name="Wan X."/>
        </authorList>
    </citation>
    <scope>NUCLEOTIDE SEQUENCE [LARGE SCALE GENOMIC DNA]</scope>
    <source>
        <strain evidence="4">cv. Shuchazao</strain>
        <tissue evidence="3">Leaf</tissue>
    </source>
</reference>
<name>A0A4S4CX07_CAMSN</name>
<evidence type="ECO:0000256" key="2">
    <source>
        <dbReference type="SAM" id="Phobius"/>
    </source>
</evidence>
<protein>
    <recommendedName>
        <fullName evidence="5">CLAVATA3/ESR (CLE)-related protein 25</fullName>
    </recommendedName>
</protein>
<accession>A0A4S4CX07</accession>
<dbReference type="Proteomes" id="UP000306102">
    <property type="component" value="Unassembled WGS sequence"/>
</dbReference>
<dbReference type="PANTHER" id="PTHR34277">
    <property type="entry name" value="CLAVATA3/ESR (CLE)-RELATED PROTEIN 26"/>
    <property type="match status" value="1"/>
</dbReference>
<proteinExistence type="predicted"/>
<evidence type="ECO:0008006" key="5">
    <source>
        <dbReference type="Google" id="ProtNLM"/>
    </source>
</evidence>
<sequence>MGGRGRVLRALLGAVFFMGFIWFLFVGVLASRVTRTTTTTIHESTAKSDELLKLIAKERQVGHWDLDPNYESKRRVPNGPDPIHNRFEFDSNSEKKKNRRRRKEEGSGRRRTEGKGAIKIGLEEAGPEAGLRRSELLLRRSEPLQ</sequence>